<dbReference type="EMBL" id="JAGTJS010000007">
    <property type="protein sequence ID" value="KAH7264626.1"/>
    <property type="molecule type" value="Genomic_DNA"/>
</dbReference>
<evidence type="ECO:0000256" key="4">
    <source>
        <dbReference type="SAM" id="Phobius"/>
    </source>
</evidence>
<feature type="compositionally biased region" description="Polar residues" evidence="3">
    <location>
        <begin position="536"/>
        <end position="549"/>
    </location>
</feature>
<dbReference type="InterPro" id="IPR015915">
    <property type="entry name" value="Kelch-typ_b-propeller"/>
</dbReference>
<feature type="compositionally biased region" description="Pro residues" evidence="3">
    <location>
        <begin position="565"/>
        <end position="577"/>
    </location>
</feature>
<organism evidence="5 6">
    <name type="scientific">Fusarium solani</name>
    <name type="common">Filamentous fungus</name>
    <dbReference type="NCBI Taxonomy" id="169388"/>
    <lineage>
        <taxon>Eukaryota</taxon>
        <taxon>Fungi</taxon>
        <taxon>Dikarya</taxon>
        <taxon>Ascomycota</taxon>
        <taxon>Pezizomycotina</taxon>
        <taxon>Sordariomycetes</taxon>
        <taxon>Hypocreomycetidae</taxon>
        <taxon>Hypocreales</taxon>
        <taxon>Nectriaceae</taxon>
        <taxon>Fusarium</taxon>
        <taxon>Fusarium solani species complex</taxon>
    </lineage>
</organism>
<protein>
    <recommendedName>
        <fullName evidence="7">Kelch repeat-containing protein</fullName>
    </recommendedName>
</protein>
<dbReference type="InterPro" id="IPR011043">
    <property type="entry name" value="Gal_Oxase/kelch_b-propeller"/>
</dbReference>
<dbReference type="PANTHER" id="PTHR47435">
    <property type="entry name" value="KELCH REPEAT PROTEIN (AFU_ORTHOLOGUE AFUA_5G12780)"/>
    <property type="match status" value="1"/>
</dbReference>
<keyword evidence="4" id="KW-1133">Transmembrane helix</keyword>
<feature type="region of interest" description="Disordered" evidence="3">
    <location>
        <begin position="528"/>
        <end position="629"/>
    </location>
</feature>
<comment type="caution">
    <text evidence="5">The sequence shown here is derived from an EMBL/GenBank/DDBJ whole genome shotgun (WGS) entry which is preliminary data.</text>
</comment>
<keyword evidence="2" id="KW-0408">Iron</keyword>
<evidence type="ECO:0008006" key="7">
    <source>
        <dbReference type="Google" id="ProtNLM"/>
    </source>
</evidence>
<dbReference type="PANTHER" id="PTHR47435:SF4">
    <property type="entry name" value="KELCH REPEAT PROTEIN (AFU_ORTHOLOGUE AFUA_5G12780)"/>
    <property type="match status" value="1"/>
</dbReference>
<evidence type="ECO:0000256" key="2">
    <source>
        <dbReference type="ARBA" id="ARBA00023004"/>
    </source>
</evidence>
<feature type="transmembrane region" description="Helical" evidence="4">
    <location>
        <begin position="498"/>
        <end position="525"/>
    </location>
</feature>
<keyword evidence="6" id="KW-1185">Reference proteome</keyword>
<dbReference type="Gene3D" id="2.120.10.80">
    <property type="entry name" value="Kelch-type beta propeller"/>
    <property type="match status" value="1"/>
</dbReference>
<dbReference type="OrthoDB" id="10251809at2759"/>
<dbReference type="Proteomes" id="UP000736672">
    <property type="component" value="Unassembled WGS sequence"/>
</dbReference>
<dbReference type="SUPFAM" id="SSF50965">
    <property type="entry name" value="Galactose oxidase, central domain"/>
    <property type="match status" value="1"/>
</dbReference>
<evidence type="ECO:0000256" key="3">
    <source>
        <dbReference type="SAM" id="MobiDB-lite"/>
    </source>
</evidence>
<sequence length="629" mass="68511">MASLAEYSVGSILTTIRPLSCRKQALLALLLFTAENAAQNPRDNFCRRFSHQTTVIDDKLYIDGGWVNFKDFPQDHINYSNTWLGYHDLDKLYEGWPDLNISLNKNESIPTVSGGVLWGDDVNKRFYLYGGDWNIGYAKQAYHLLTYDILNDQWEDFGTPNLGTPPKIASYGAGVGVSETGMGYYYGGWISNASMNGWTQPRKMSSDFYIYDYDSGDFSQESGPDDNPRAEGTMVWIPAGDPKGLLVYMGGIVSTHGNGTTAPQPFDEIFVYDATGNSWSTQTATGEIPQNRRQFCVDVAWAPDKSSFNIYLWGGLSVPPPVVNTTSFNDVYILTIPSFIWVKAFPNHHGNATQPPSSGHYSASCNMVKSMSQMLVIGGTYPDSDSCDLAVNIWAQHNFWTGTLHNEGDNGTYWAQYYPNFTSNAVPVDVYSVVGGNKEGHATLKGPKDGFDSGNKPLQYLLGLRPSIPQRSPTRDLTPPTSPPTPVPSGSKGLSPGAIVGIVIGSVVGLALILLVWFCIGRSVVRRREERRRSEMTQASYSVVSSTAGAPSIVSPPESMGPWSGSPPPATLPPPSELPTQQDRSTYVVSELPQHRMDKTGAVSPDGSLPSPGCSPAPAPSLKPEAHTL</sequence>
<keyword evidence="1" id="KW-0677">Repeat</keyword>
<name>A0A9P9KN99_FUSSL</name>
<dbReference type="GO" id="GO:0019760">
    <property type="term" value="P:glucosinolate metabolic process"/>
    <property type="evidence" value="ECO:0007669"/>
    <property type="project" value="UniProtKB-ARBA"/>
</dbReference>
<proteinExistence type="predicted"/>
<dbReference type="AlphaFoldDB" id="A0A9P9KN99"/>
<keyword evidence="4" id="KW-0472">Membrane</keyword>
<evidence type="ECO:0000313" key="5">
    <source>
        <dbReference type="EMBL" id="KAH7264626.1"/>
    </source>
</evidence>
<evidence type="ECO:0000256" key="1">
    <source>
        <dbReference type="ARBA" id="ARBA00022737"/>
    </source>
</evidence>
<feature type="region of interest" description="Disordered" evidence="3">
    <location>
        <begin position="466"/>
        <end position="492"/>
    </location>
</feature>
<reference evidence="5" key="1">
    <citation type="journal article" date="2021" name="Nat. Commun.">
        <title>Genetic determinants of endophytism in the Arabidopsis root mycobiome.</title>
        <authorList>
            <person name="Mesny F."/>
            <person name="Miyauchi S."/>
            <person name="Thiergart T."/>
            <person name="Pickel B."/>
            <person name="Atanasova L."/>
            <person name="Karlsson M."/>
            <person name="Huettel B."/>
            <person name="Barry K.W."/>
            <person name="Haridas S."/>
            <person name="Chen C."/>
            <person name="Bauer D."/>
            <person name="Andreopoulos W."/>
            <person name="Pangilinan J."/>
            <person name="LaButti K."/>
            <person name="Riley R."/>
            <person name="Lipzen A."/>
            <person name="Clum A."/>
            <person name="Drula E."/>
            <person name="Henrissat B."/>
            <person name="Kohler A."/>
            <person name="Grigoriev I.V."/>
            <person name="Martin F.M."/>
            <person name="Hacquard S."/>
        </authorList>
    </citation>
    <scope>NUCLEOTIDE SEQUENCE</scope>
    <source>
        <strain evidence="5">FSSC 5 MPI-SDFR-AT-0091</strain>
    </source>
</reference>
<keyword evidence="4" id="KW-0812">Transmembrane</keyword>
<evidence type="ECO:0000313" key="6">
    <source>
        <dbReference type="Proteomes" id="UP000736672"/>
    </source>
</evidence>
<accession>A0A9P9KN99</accession>
<gene>
    <name evidence="5" type="ORF">B0J15DRAFT_511641</name>
</gene>